<evidence type="ECO:0000313" key="2">
    <source>
        <dbReference type="Proteomes" id="UP000268093"/>
    </source>
</evidence>
<dbReference type="OrthoDB" id="2436921at2759"/>
<feature type="non-terminal residue" evidence="1">
    <location>
        <position position="1"/>
    </location>
</feature>
<gene>
    <name evidence="1" type="ORF">BC936DRAFT_142696</name>
</gene>
<reference evidence="1 2" key="1">
    <citation type="journal article" date="2018" name="New Phytol.">
        <title>Phylogenomics of Endogonaceae and evolution of mycorrhizas within Mucoromycota.</title>
        <authorList>
            <person name="Chang Y."/>
            <person name="Desiro A."/>
            <person name="Na H."/>
            <person name="Sandor L."/>
            <person name="Lipzen A."/>
            <person name="Clum A."/>
            <person name="Barry K."/>
            <person name="Grigoriev I.V."/>
            <person name="Martin F.M."/>
            <person name="Stajich J.E."/>
            <person name="Smith M.E."/>
            <person name="Bonito G."/>
            <person name="Spatafora J.W."/>
        </authorList>
    </citation>
    <scope>NUCLEOTIDE SEQUENCE [LARGE SCALE GENOMIC DNA]</scope>
    <source>
        <strain evidence="1 2">GMNB39</strain>
    </source>
</reference>
<protein>
    <submittedName>
        <fullName evidence="1">Uncharacterized protein</fullName>
    </submittedName>
</protein>
<comment type="caution">
    <text evidence="1">The sequence shown here is derived from an EMBL/GenBank/DDBJ whole genome shotgun (WGS) entry which is preliminary data.</text>
</comment>
<proteinExistence type="predicted"/>
<dbReference type="AlphaFoldDB" id="A0A432ZZY6"/>
<accession>A0A432ZZY6</accession>
<name>A0A432ZZY6_9FUNG</name>
<sequence length="293" mass="33104">RHTRYRQRQRLDLQPKPVHHFAALIGSHATQNMNCTQPFTFLLGQYQVDRPGPPLRATGVLHMMATMTELERELPAFDIGGRQIQIQYPIELTRVVGQVARVHWKVENVSKVDFGTLSVNGRIVRVRVAKMVGEVSASALRFGLERTQTGTATVPPPQTMKTEYVFDIPLLKAGDSLQLEAELALGEAAMYEGADLWIYLELGKIEQPSSPHTVHIQSFDIRVSTIYRGLPAGFSPDVLLVTNHMITRNEYVAWDNLIRRKLGLSFFIWDLSQMGTCILHDQSQLPIRPSPRL</sequence>
<dbReference type="EMBL" id="RBNI01023699">
    <property type="protein sequence ID" value="RUO96057.1"/>
    <property type="molecule type" value="Genomic_DNA"/>
</dbReference>
<organism evidence="1 2">
    <name type="scientific">Jimgerdemannia flammicorona</name>
    <dbReference type="NCBI Taxonomy" id="994334"/>
    <lineage>
        <taxon>Eukaryota</taxon>
        <taxon>Fungi</taxon>
        <taxon>Fungi incertae sedis</taxon>
        <taxon>Mucoromycota</taxon>
        <taxon>Mucoromycotina</taxon>
        <taxon>Endogonomycetes</taxon>
        <taxon>Endogonales</taxon>
        <taxon>Endogonaceae</taxon>
        <taxon>Jimgerdemannia</taxon>
    </lineage>
</organism>
<keyword evidence="2" id="KW-1185">Reference proteome</keyword>
<dbReference type="Proteomes" id="UP000268093">
    <property type="component" value="Unassembled WGS sequence"/>
</dbReference>
<evidence type="ECO:0000313" key="1">
    <source>
        <dbReference type="EMBL" id="RUO96057.1"/>
    </source>
</evidence>